<evidence type="ECO:0000256" key="1">
    <source>
        <dbReference type="ARBA" id="ARBA00022679"/>
    </source>
</evidence>
<keyword evidence="6" id="KW-0511">Multifunctional enzyme</keyword>
<dbReference type="Gene3D" id="3.30.460.10">
    <property type="entry name" value="Beta Polymerase, domain 2"/>
    <property type="match status" value="2"/>
</dbReference>
<feature type="domain" description="Glutamate-ammonia ligase adenylyltransferase repeated" evidence="7">
    <location>
        <begin position="39"/>
        <end position="264"/>
    </location>
</feature>
<dbReference type="AlphaFoldDB" id="A0A0W0YKH6"/>
<evidence type="ECO:0000259" key="8">
    <source>
        <dbReference type="Pfam" id="PF08335"/>
    </source>
</evidence>
<dbReference type="SUPFAM" id="SSF81593">
    <property type="entry name" value="Nucleotidyltransferase substrate binding subunit/domain"/>
    <property type="match status" value="2"/>
</dbReference>
<comment type="caution">
    <text evidence="9">The sequence shown here is derived from an EMBL/GenBank/DDBJ whole genome shotgun (WGS) entry which is preliminary data.</text>
</comment>
<evidence type="ECO:0000256" key="5">
    <source>
        <dbReference type="ARBA" id="ARBA00022842"/>
    </source>
</evidence>
<dbReference type="OrthoDB" id="9759366at2"/>
<evidence type="ECO:0000256" key="6">
    <source>
        <dbReference type="ARBA" id="ARBA00023268"/>
    </source>
</evidence>
<dbReference type="InterPro" id="IPR043519">
    <property type="entry name" value="NT_sf"/>
</dbReference>
<reference evidence="9 10" key="1">
    <citation type="submission" date="2015-11" db="EMBL/GenBank/DDBJ databases">
        <title>Genomic analysis of 38 Legionella species identifies large and diverse effector repertoires.</title>
        <authorList>
            <person name="Burstein D."/>
            <person name="Amaro F."/>
            <person name="Zusman T."/>
            <person name="Lifshitz Z."/>
            <person name="Cohen O."/>
            <person name="Gilbert J.A."/>
            <person name="Pupko T."/>
            <person name="Shuman H.A."/>
            <person name="Segal G."/>
        </authorList>
    </citation>
    <scope>NUCLEOTIDE SEQUENCE [LARGE SCALE GENOMIC DNA]</scope>
    <source>
        <strain evidence="9 10">ATCC 49655</strain>
    </source>
</reference>
<dbReference type="PANTHER" id="PTHR30621">
    <property type="entry name" value="GLUTAMINE SYNTHETASE ADENYLYLTRANSFERASE"/>
    <property type="match status" value="1"/>
</dbReference>
<dbReference type="GO" id="GO:0000820">
    <property type="term" value="P:regulation of glutamine family amino acid metabolic process"/>
    <property type="evidence" value="ECO:0007669"/>
    <property type="project" value="TreeGrafter"/>
</dbReference>
<keyword evidence="10" id="KW-1185">Reference proteome</keyword>
<dbReference type="Gene3D" id="1.20.120.330">
    <property type="entry name" value="Nucleotidyltransferases domain 2"/>
    <property type="match status" value="2"/>
</dbReference>
<keyword evidence="1 9" id="KW-0808">Transferase</keyword>
<dbReference type="RefSeq" id="WP_018577746.1">
    <property type="nucleotide sequence ID" value="NZ_KB892409.1"/>
</dbReference>
<name>A0A0W0YKH6_9GAMM</name>
<dbReference type="EMBL" id="LNYW01000067">
    <property type="protein sequence ID" value="KTD57417.1"/>
    <property type="molecule type" value="Genomic_DNA"/>
</dbReference>
<keyword evidence="5" id="KW-0460">Magnesium</keyword>
<gene>
    <name evidence="9" type="ORF">Lsha_2568</name>
</gene>
<evidence type="ECO:0000256" key="4">
    <source>
        <dbReference type="ARBA" id="ARBA00022840"/>
    </source>
</evidence>
<organism evidence="9 10">
    <name type="scientific">Legionella shakespearei DSM 23087</name>
    <dbReference type="NCBI Taxonomy" id="1122169"/>
    <lineage>
        <taxon>Bacteria</taxon>
        <taxon>Pseudomonadati</taxon>
        <taxon>Pseudomonadota</taxon>
        <taxon>Gammaproteobacteria</taxon>
        <taxon>Legionellales</taxon>
        <taxon>Legionellaceae</taxon>
        <taxon>Legionella</taxon>
    </lineage>
</organism>
<sequence length="943" mass="108441">MTAKTVIPELLSSKLWFIEKHLSALEHPLKASVEKLLLVSDYACKHIELLNALLNQDQCTRLLSREEYFEAIRALNQDAPQNLFMRDLRQFRHHHFLRLLLLEAANLANTEEVMRSWSDCADAIILHTAHYCLRVVSERYGTPRDEEGNEVSLFTLAMGKLGGRELNYSSDIDLIFAFGTAGTTDGKEEIANQQYFSKVVQLFVQIVQNITEHGFAHRVDLRLRPNGDSGPLVSSLAAMETYYQEQGRDWERYAMVKARVVSESLEQAFPWFQRLILPFVYRRYVDFSVIESLRSMKAMIEREVLLNPRLDDIKRGQGGIREVEFIIQNFQLIRGGRLPQLQQQNAMAALTVLKQEKLLPRSDALKQAYYYLRRLENALQSLNDQQTHSLPEDPVKQMQITLSMGYSEWEQLIHRLQQYQRIISHSFHSVLAKVDDYEDEKRLLANQLSILWQGHVEPGMAVNLLASLGFENADHCYQMIHAFRHGPRCRRLPQGARMRLDRFMVMLLTELTHCKQTDEMLLQVIHLLENIVGRSAYLALLTENPQAARELLFWFANSPFITSLLVSQPFLLEVLLDQEQGWRPTAIKLSATPPSRGLSAGSREFLNLMAVGWRPCTRPQLEKLINEKLSHSDDVEQQAEILRQFKLTHWLMAARAELYGYCSSVRIGQFLADVAEVIVSQVFTIACQQLYVRHPEIAKIKSSFAIVAYGKLGSREMNYSSDLDLVFLHTAKPSEEALVTRLTQKILHMLTTRTQAGILYSVDTRLRPSGAAGLLVSHVDAFVDYQQNQAWTWEHQALLRARILVGNARIKHDFQQMKKSIMLLPRDKSALQHDVLSMRAKINQYQEADSIKHEPGGLLDLEFLLQFLVLNQREVSFARYTHTLSQLQQLNLAGVLTKEQFITLKKAYEKYHYLLHQKVLRPKSVDVKEIKEGVLAVCHAIYG</sequence>
<evidence type="ECO:0000313" key="10">
    <source>
        <dbReference type="Proteomes" id="UP000054600"/>
    </source>
</evidence>
<dbReference type="InterPro" id="IPR005190">
    <property type="entry name" value="GlnE_rpt_dom"/>
</dbReference>
<feature type="domain" description="PII-uridylyltransferase/Glutamine-synthetase adenylyltransferase" evidence="8">
    <location>
        <begin position="294"/>
        <end position="429"/>
    </location>
</feature>
<proteinExistence type="predicted"/>
<dbReference type="eggNOG" id="COG1391">
    <property type="taxonomic scope" value="Bacteria"/>
</dbReference>
<dbReference type="PATRIC" id="fig|1122169.6.peg.2963"/>
<dbReference type="Pfam" id="PF08335">
    <property type="entry name" value="GlnD_UR_UTase"/>
    <property type="match status" value="2"/>
</dbReference>
<dbReference type="Pfam" id="PF03710">
    <property type="entry name" value="GlnE"/>
    <property type="match status" value="2"/>
</dbReference>
<accession>A0A0W0YKH6</accession>
<dbReference type="Gene3D" id="1.20.120.1510">
    <property type="match status" value="1"/>
</dbReference>
<evidence type="ECO:0000313" key="9">
    <source>
        <dbReference type="EMBL" id="KTD57417.1"/>
    </source>
</evidence>
<evidence type="ECO:0000259" key="7">
    <source>
        <dbReference type="Pfam" id="PF03710"/>
    </source>
</evidence>
<feature type="domain" description="Glutamate-ammonia ligase adenylyltransferase repeated" evidence="7">
    <location>
        <begin position="623"/>
        <end position="816"/>
    </location>
</feature>
<dbReference type="NCBIfam" id="NF008292">
    <property type="entry name" value="PRK11072.1"/>
    <property type="match status" value="1"/>
</dbReference>
<protein>
    <submittedName>
        <fullName evidence="9">Adenylyl transferase</fullName>
    </submittedName>
</protein>
<keyword evidence="4" id="KW-0067">ATP-binding</keyword>
<dbReference type="Proteomes" id="UP000054600">
    <property type="component" value="Unassembled WGS sequence"/>
</dbReference>
<dbReference type="InterPro" id="IPR023057">
    <property type="entry name" value="GlnE"/>
</dbReference>
<dbReference type="STRING" id="1122169.Lsha_2568"/>
<dbReference type="SUPFAM" id="SSF81301">
    <property type="entry name" value="Nucleotidyltransferase"/>
    <property type="match status" value="2"/>
</dbReference>
<dbReference type="GO" id="GO:0005829">
    <property type="term" value="C:cytosol"/>
    <property type="evidence" value="ECO:0007669"/>
    <property type="project" value="TreeGrafter"/>
</dbReference>
<evidence type="ECO:0000256" key="3">
    <source>
        <dbReference type="ARBA" id="ARBA00022741"/>
    </source>
</evidence>
<keyword evidence="3" id="KW-0547">Nucleotide-binding</keyword>
<dbReference type="InterPro" id="IPR013546">
    <property type="entry name" value="PII_UdlTrfase/GS_AdlTrfase"/>
</dbReference>
<dbReference type="GO" id="GO:0005524">
    <property type="term" value="F:ATP binding"/>
    <property type="evidence" value="ECO:0007669"/>
    <property type="project" value="UniProtKB-KW"/>
</dbReference>
<keyword evidence="2" id="KW-0548">Nucleotidyltransferase</keyword>
<feature type="domain" description="PII-uridylyltransferase/Glutamine-synthetase adenylyltransferase" evidence="8">
    <location>
        <begin position="844"/>
        <end position="915"/>
    </location>
</feature>
<dbReference type="GO" id="GO:0008882">
    <property type="term" value="F:[glutamate-ammonia-ligase] adenylyltransferase activity"/>
    <property type="evidence" value="ECO:0007669"/>
    <property type="project" value="InterPro"/>
</dbReference>
<evidence type="ECO:0000256" key="2">
    <source>
        <dbReference type="ARBA" id="ARBA00022695"/>
    </source>
</evidence>
<dbReference type="PANTHER" id="PTHR30621:SF0">
    <property type="entry name" value="BIFUNCTIONAL GLUTAMINE SYNTHETASE ADENYLYLTRANSFERASE_ADENYLYL-REMOVING ENZYME"/>
    <property type="match status" value="1"/>
</dbReference>
<dbReference type="FunFam" id="1.20.120.330:FF:000005">
    <property type="entry name" value="Bifunctional glutamine synthetase adenylyltransferase/adenylyl-removing enzyme"/>
    <property type="match status" value="1"/>
</dbReference>
<dbReference type="CDD" id="cd05401">
    <property type="entry name" value="NT_GlnE_GlnD_like"/>
    <property type="match status" value="2"/>
</dbReference>